<evidence type="ECO:0000256" key="3">
    <source>
        <dbReference type="ARBA" id="ARBA00022553"/>
    </source>
</evidence>
<dbReference type="SMART" id="SM00387">
    <property type="entry name" value="HATPase_c"/>
    <property type="match status" value="1"/>
</dbReference>
<evidence type="ECO:0000259" key="8">
    <source>
        <dbReference type="PROSITE" id="PS50109"/>
    </source>
</evidence>
<keyword evidence="6" id="KW-0902">Two-component regulatory system</keyword>
<comment type="catalytic activity">
    <reaction evidence="1">
        <text>ATP + protein L-histidine = ADP + protein N-phospho-L-histidine.</text>
        <dbReference type="EC" id="2.7.13.3"/>
    </reaction>
</comment>
<protein>
    <recommendedName>
        <fullName evidence="2">histidine kinase</fullName>
        <ecNumber evidence="2">2.7.13.3</ecNumber>
    </recommendedName>
</protein>
<dbReference type="SUPFAM" id="SSF55874">
    <property type="entry name" value="ATPase domain of HSP90 chaperone/DNA topoisomerase II/histidine kinase"/>
    <property type="match status" value="1"/>
</dbReference>
<dbReference type="Pfam" id="PF02518">
    <property type="entry name" value="HATPase_c"/>
    <property type="match status" value="1"/>
</dbReference>
<dbReference type="CDD" id="cd00075">
    <property type="entry name" value="HATPase"/>
    <property type="match status" value="1"/>
</dbReference>
<dbReference type="Gene3D" id="1.10.287.130">
    <property type="match status" value="1"/>
</dbReference>
<comment type="caution">
    <text evidence="9">The sequence shown here is derived from an EMBL/GenBank/DDBJ whole genome shotgun (WGS) entry which is preliminary data.</text>
</comment>
<dbReference type="GO" id="GO:0000155">
    <property type="term" value="F:phosphorelay sensor kinase activity"/>
    <property type="evidence" value="ECO:0007669"/>
    <property type="project" value="InterPro"/>
</dbReference>
<dbReference type="FunFam" id="3.30.565.10:FF:000006">
    <property type="entry name" value="Sensor histidine kinase WalK"/>
    <property type="match status" value="1"/>
</dbReference>
<evidence type="ECO:0000256" key="2">
    <source>
        <dbReference type="ARBA" id="ARBA00012438"/>
    </source>
</evidence>
<dbReference type="InterPro" id="IPR005467">
    <property type="entry name" value="His_kinase_dom"/>
</dbReference>
<dbReference type="AlphaFoldDB" id="A0A401UC48"/>
<dbReference type="PANTHER" id="PTHR43711">
    <property type="entry name" value="TWO-COMPONENT HISTIDINE KINASE"/>
    <property type="match status" value="1"/>
</dbReference>
<accession>A0A401UC48</accession>
<dbReference type="InterPro" id="IPR036890">
    <property type="entry name" value="HATPase_C_sf"/>
</dbReference>
<keyword evidence="7" id="KW-0472">Membrane</keyword>
<feature type="transmembrane region" description="Helical" evidence="7">
    <location>
        <begin position="111"/>
        <end position="129"/>
    </location>
</feature>
<feature type="transmembrane region" description="Helical" evidence="7">
    <location>
        <begin position="88"/>
        <end position="105"/>
    </location>
</feature>
<dbReference type="Gene3D" id="3.30.565.10">
    <property type="entry name" value="Histidine kinase-like ATPase, C-terminal domain"/>
    <property type="match status" value="1"/>
</dbReference>
<dbReference type="EC" id="2.7.13.3" evidence="2"/>
<dbReference type="CDD" id="cd00082">
    <property type="entry name" value="HisKA"/>
    <property type="match status" value="1"/>
</dbReference>
<keyword evidence="3" id="KW-0597">Phosphoprotein</keyword>
<keyword evidence="5" id="KW-0418">Kinase</keyword>
<keyword evidence="7" id="KW-0812">Transmembrane</keyword>
<dbReference type="SUPFAM" id="SSF47384">
    <property type="entry name" value="Homodimeric domain of signal transducing histidine kinase"/>
    <property type="match status" value="1"/>
</dbReference>
<evidence type="ECO:0000256" key="4">
    <source>
        <dbReference type="ARBA" id="ARBA00022679"/>
    </source>
</evidence>
<dbReference type="PANTHER" id="PTHR43711:SF31">
    <property type="entry name" value="HISTIDINE KINASE"/>
    <property type="match status" value="1"/>
</dbReference>
<feature type="transmembrane region" description="Helical" evidence="7">
    <location>
        <begin position="136"/>
        <end position="154"/>
    </location>
</feature>
<dbReference type="OrthoDB" id="109585at2"/>
<dbReference type="SMART" id="SM00388">
    <property type="entry name" value="HisKA"/>
    <property type="match status" value="1"/>
</dbReference>
<gene>
    <name evidence="9" type="ORF">SanaruYs_27150</name>
</gene>
<feature type="transmembrane region" description="Helical" evidence="7">
    <location>
        <begin position="32"/>
        <end position="52"/>
    </location>
</feature>
<dbReference type="InterPro" id="IPR004358">
    <property type="entry name" value="Sig_transdc_His_kin-like_C"/>
</dbReference>
<dbReference type="InterPro" id="IPR036097">
    <property type="entry name" value="HisK_dim/P_sf"/>
</dbReference>
<name>A0A401UC48_9BACT</name>
<organism evidence="9 10">
    <name type="scientific">Chryseotalea sanaruensis</name>
    <dbReference type="NCBI Taxonomy" id="2482724"/>
    <lineage>
        <taxon>Bacteria</taxon>
        <taxon>Pseudomonadati</taxon>
        <taxon>Bacteroidota</taxon>
        <taxon>Cytophagia</taxon>
        <taxon>Cytophagales</taxon>
        <taxon>Chryseotaleaceae</taxon>
        <taxon>Chryseotalea</taxon>
    </lineage>
</organism>
<dbReference type="RefSeq" id="WP_127123137.1">
    <property type="nucleotide sequence ID" value="NZ_BHXQ01000005.1"/>
</dbReference>
<keyword evidence="4" id="KW-0808">Transferase</keyword>
<evidence type="ECO:0000256" key="7">
    <source>
        <dbReference type="SAM" id="Phobius"/>
    </source>
</evidence>
<sequence>MKLSCANFKKTIRDLIIGEGNYIESRGQYKRAMLSGQFALMAMLILIIYLLIEIIIRNVTPLIAMVYVVPLFLLSYSIRYHRKGEHCTANYFLLPTINIVVYLLASSESPNSGAFIYFLLTSMASFVVFDYNMRLWSILFAAFTYTLFVFAYFIDFSFLPKRDYTQDELLLNVIINFSIGLPTGAMMVYLLINLNYYNDMQLVQNNKLLMKANNELDRFVYSTSHDLRAPLTSLLGLINIIDNSHDKTESARYLSMMRDRVASLDKFIKDITDYSRNNRLHVGKENINLANLVNEVWETLHYAPEAQHIHFESDIPSDLEVLSDRSRLTIILSNLISNAIRYHDKGKDTRFIRLHVLTTDFGFYLKVEDNGQGISPEYHQRVFDMFYRANEKSQGSGLGLYIVKETLDKLSGSIHLESTLGIGSTFTVRLPVRTN</sequence>
<evidence type="ECO:0000313" key="10">
    <source>
        <dbReference type="Proteomes" id="UP000288227"/>
    </source>
</evidence>
<dbReference type="PRINTS" id="PR00344">
    <property type="entry name" value="BCTRLSENSOR"/>
</dbReference>
<dbReference type="Proteomes" id="UP000288227">
    <property type="component" value="Unassembled WGS sequence"/>
</dbReference>
<keyword evidence="10" id="KW-1185">Reference proteome</keyword>
<dbReference type="PROSITE" id="PS50109">
    <property type="entry name" value="HIS_KIN"/>
    <property type="match status" value="1"/>
</dbReference>
<evidence type="ECO:0000256" key="6">
    <source>
        <dbReference type="ARBA" id="ARBA00023012"/>
    </source>
</evidence>
<reference evidence="9 10" key="1">
    <citation type="submission" date="2018-11" db="EMBL/GenBank/DDBJ databases">
        <title>Chryseotalea sanarue gen. nov., sp., nov., a member of the family Cytophagaceae, isolated from a brackish lake in Hamamatsu Japan.</title>
        <authorList>
            <person name="Maejima Y."/>
            <person name="Iino T."/>
            <person name="Muraguchi Y."/>
            <person name="Fukuda K."/>
            <person name="Ohkuma M."/>
            <person name="Moriuchi R."/>
            <person name="Dohra H."/>
            <person name="Kimbara K."/>
            <person name="Shintani M."/>
        </authorList>
    </citation>
    <scope>NUCLEOTIDE SEQUENCE [LARGE SCALE GENOMIC DNA]</scope>
    <source>
        <strain evidence="9 10">Ys</strain>
    </source>
</reference>
<dbReference type="EMBL" id="BHXQ01000005">
    <property type="protein sequence ID" value="GCC52478.1"/>
    <property type="molecule type" value="Genomic_DNA"/>
</dbReference>
<dbReference type="InterPro" id="IPR003661">
    <property type="entry name" value="HisK_dim/P_dom"/>
</dbReference>
<keyword evidence="7" id="KW-1133">Transmembrane helix</keyword>
<evidence type="ECO:0000256" key="1">
    <source>
        <dbReference type="ARBA" id="ARBA00000085"/>
    </source>
</evidence>
<proteinExistence type="predicted"/>
<feature type="transmembrane region" description="Helical" evidence="7">
    <location>
        <begin position="169"/>
        <end position="192"/>
    </location>
</feature>
<dbReference type="InterPro" id="IPR003594">
    <property type="entry name" value="HATPase_dom"/>
</dbReference>
<evidence type="ECO:0000256" key="5">
    <source>
        <dbReference type="ARBA" id="ARBA00022777"/>
    </source>
</evidence>
<feature type="domain" description="Histidine kinase" evidence="8">
    <location>
        <begin position="222"/>
        <end position="434"/>
    </location>
</feature>
<evidence type="ECO:0000313" key="9">
    <source>
        <dbReference type="EMBL" id="GCC52478.1"/>
    </source>
</evidence>
<dbReference type="Pfam" id="PF00512">
    <property type="entry name" value="HisKA"/>
    <property type="match status" value="1"/>
</dbReference>
<feature type="transmembrane region" description="Helical" evidence="7">
    <location>
        <begin position="58"/>
        <end position="76"/>
    </location>
</feature>
<dbReference type="InterPro" id="IPR050736">
    <property type="entry name" value="Sensor_HK_Regulatory"/>
</dbReference>